<keyword evidence="1" id="KW-0812">Transmembrane</keyword>
<dbReference type="PANTHER" id="PTHR31170:SF17">
    <property type="match status" value="1"/>
</dbReference>
<evidence type="ECO:0000313" key="3">
    <source>
        <dbReference type="Proteomes" id="UP000187203"/>
    </source>
</evidence>
<reference evidence="3" key="1">
    <citation type="submission" date="2013-09" db="EMBL/GenBank/DDBJ databases">
        <title>Corchorus olitorius genome sequencing.</title>
        <authorList>
            <person name="Alam M."/>
            <person name="Haque M.S."/>
            <person name="Islam M.S."/>
            <person name="Emdad E.M."/>
            <person name="Islam M.M."/>
            <person name="Ahmed B."/>
            <person name="Halim A."/>
            <person name="Hossen Q.M.M."/>
            <person name="Hossain M.Z."/>
            <person name="Ahmed R."/>
            <person name="Khan M.M."/>
            <person name="Islam R."/>
            <person name="Rashid M.M."/>
            <person name="Khan S.A."/>
            <person name="Rahman M.S."/>
            <person name="Alam M."/>
            <person name="Yahiya A.S."/>
            <person name="Khan M.S."/>
            <person name="Azam M.S."/>
            <person name="Haque T."/>
            <person name="Lashkar M.Z.H."/>
            <person name="Akhand A.I."/>
            <person name="Morshed G."/>
            <person name="Roy S."/>
            <person name="Uddin K.S."/>
            <person name="Rabeya T."/>
            <person name="Hossain A.S."/>
            <person name="Chowdhury A."/>
            <person name="Snigdha A.R."/>
            <person name="Mortoza M.S."/>
            <person name="Matin S.A."/>
            <person name="Hoque S.M.E."/>
            <person name="Islam M.K."/>
            <person name="Roy D.K."/>
            <person name="Haider R."/>
            <person name="Moosa M.M."/>
            <person name="Elias S.M."/>
            <person name="Hasan A.M."/>
            <person name="Jahan S."/>
            <person name="Shafiuddin M."/>
            <person name="Mahmood N."/>
            <person name="Shommy N.S."/>
        </authorList>
    </citation>
    <scope>NUCLEOTIDE SEQUENCE [LARGE SCALE GENOMIC DNA]</scope>
    <source>
        <strain evidence="3">cv. O-4</strain>
    </source>
</reference>
<feature type="transmembrane region" description="Helical" evidence="1">
    <location>
        <begin position="96"/>
        <end position="123"/>
    </location>
</feature>
<dbReference type="AlphaFoldDB" id="A0A1R3L0A5"/>
<accession>A0A1R3L0A5</accession>
<dbReference type="InterPro" id="IPR004158">
    <property type="entry name" value="DUF247_pln"/>
</dbReference>
<proteinExistence type="predicted"/>
<comment type="caution">
    <text evidence="2">The sequence shown here is derived from an EMBL/GenBank/DDBJ whole genome shotgun (WGS) entry which is preliminary data.</text>
</comment>
<gene>
    <name evidence="2" type="ORF">COLO4_02816</name>
</gene>
<name>A0A1R3L0A5_9ROSI</name>
<dbReference type="OrthoDB" id="1001983at2759"/>
<keyword evidence="1" id="KW-1133">Transmembrane helix</keyword>
<dbReference type="Proteomes" id="UP000187203">
    <property type="component" value="Unassembled WGS sequence"/>
</dbReference>
<evidence type="ECO:0000256" key="1">
    <source>
        <dbReference type="SAM" id="Phobius"/>
    </source>
</evidence>
<dbReference type="STRING" id="93759.A0A1R3L0A5"/>
<evidence type="ECO:0000313" key="2">
    <source>
        <dbReference type="EMBL" id="OMP12737.1"/>
    </source>
</evidence>
<dbReference type="EMBL" id="AWUE01007113">
    <property type="protein sequence ID" value="OMP12737.1"/>
    <property type="molecule type" value="Genomic_DNA"/>
</dbReference>
<sequence>MYEEGMSYVTDYVTLMDNLIDSATDVKLLRFSGIIENMLGDDESVAQMMNKLRDHVTLSNDTCYYEEIFVNVKQHCARRWNIWKAKLRHDYFNSPWALLSFLAALLVILLTIGQFVTAIIPLVS</sequence>
<dbReference type="Pfam" id="PF03140">
    <property type="entry name" value="DUF247"/>
    <property type="match status" value="1"/>
</dbReference>
<dbReference type="PANTHER" id="PTHR31170">
    <property type="entry name" value="BNAC04G53230D PROTEIN"/>
    <property type="match status" value="1"/>
</dbReference>
<organism evidence="2 3">
    <name type="scientific">Corchorus olitorius</name>
    <dbReference type="NCBI Taxonomy" id="93759"/>
    <lineage>
        <taxon>Eukaryota</taxon>
        <taxon>Viridiplantae</taxon>
        <taxon>Streptophyta</taxon>
        <taxon>Embryophyta</taxon>
        <taxon>Tracheophyta</taxon>
        <taxon>Spermatophyta</taxon>
        <taxon>Magnoliopsida</taxon>
        <taxon>eudicotyledons</taxon>
        <taxon>Gunneridae</taxon>
        <taxon>Pentapetalae</taxon>
        <taxon>rosids</taxon>
        <taxon>malvids</taxon>
        <taxon>Malvales</taxon>
        <taxon>Malvaceae</taxon>
        <taxon>Grewioideae</taxon>
        <taxon>Apeibeae</taxon>
        <taxon>Corchorus</taxon>
    </lineage>
</organism>
<keyword evidence="1" id="KW-0472">Membrane</keyword>
<keyword evidence="3" id="KW-1185">Reference proteome</keyword>
<protein>
    <submittedName>
        <fullName evidence="2">Uncharacterized protein</fullName>
    </submittedName>
</protein>